<evidence type="ECO:0000313" key="3">
    <source>
        <dbReference type="Proteomes" id="UP000428260"/>
    </source>
</evidence>
<keyword evidence="3" id="KW-1185">Reference proteome</keyword>
<dbReference type="Proteomes" id="UP000428260">
    <property type="component" value="Chromosome"/>
</dbReference>
<dbReference type="InterPro" id="IPR025347">
    <property type="entry name" value="DUF4251"/>
</dbReference>
<dbReference type="KEGG" id="mcos:GM418_28490"/>
<accession>A0A6I6JWF6</accession>
<dbReference type="Gene3D" id="2.40.128.410">
    <property type="match status" value="1"/>
</dbReference>
<feature type="signal peptide" evidence="1">
    <location>
        <begin position="1"/>
        <end position="19"/>
    </location>
</feature>
<sequence length="180" mass="20038">MKKYVLIVFLAVFSNLVFAQVETDAPTMTKKEKRKAKTEQQYKKTKKLLENKNFVLESDFLRSRRGVSYPVSSNLNFVKVDSSIAIIQIGSPWGYGPNGVGGVTAKGKITKWVLKEDKKRNAFYLSMNVMTPIGIYDVNMTIGPSGGTLARLTGLRSGQLTFDGDLVTVENSRVYEGRSL</sequence>
<proteinExistence type="predicted"/>
<organism evidence="2 3">
    <name type="scientific">Maribellus comscasis</name>
    <dbReference type="NCBI Taxonomy" id="2681766"/>
    <lineage>
        <taxon>Bacteria</taxon>
        <taxon>Pseudomonadati</taxon>
        <taxon>Bacteroidota</taxon>
        <taxon>Bacteroidia</taxon>
        <taxon>Marinilabiliales</taxon>
        <taxon>Prolixibacteraceae</taxon>
        <taxon>Maribellus</taxon>
    </lineage>
</organism>
<feature type="chain" id="PRO_5026231328" evidence="1">
    <location>
        <begin position="20"/>
        <end position="180"/>
    </location>
</feature>
<dbReference type="RefSeq" id="WP_158871365.1">
    <property type="nucleotide sequence ID" value="NZ_CP046401.1"/>
</dbReference>
<dbReference type="AlphaFoldDB" id="A0A6I6JWF6"/>
<dbReference type="EMBL" id="CP046401">
    <property type="protein sequence ID" value="QGY47466.1"/>
    <property type="molecule type" value="Genomic_DNA"/>
</dbReference>
<gene>
    <name evidence="2" type="ORF">GM418_28490</name>
</gene>
<dbReference type="Pfam" id="PF14059">
    <property type="entry name" value="DUF4251"/>
    <property type="match status" value="1"/>
</dbReference>
<evidence type="ECO:0000313" key="2">
    <source>
        <dbReference type="EMBL" id="QGY47466.1"/>
    </source>
</evidence>
<reference evidence="2 3" key="1">
    <citation type="submission" date="2019-11" db="EMBL/GenBank/DDBJ databases">
        <authorList>
            <person name="Zheng R.K."/>
            <person name="Sun C.M."/>
        </authorList>
    </citation>
    <scope>NUCLEOTIDE SEQUENCE [LARGE SCALE GENOMIC DNA]</scope>
    <source>
        <strain evidence="2 3">WC007</strain>
    </source>
</reference>
<evidence type="ECO:0000256" key="1">
    <source>
        <dbReference type="SAM" id="SignalP"/>
    </source>
</evidence>
<name>A0A6I6JWF6_9BACT</name>
<keyword evidence="1" id="KW-0732">Signal</keyword>
<protein>
    <submittedName>
        <fullName evidence="2">DUF4251 domain-containing protein</fullName>
    </submittedName>
</protein>